<evidence type="ECO:0000256" key="2">
    <source>
        <dbReference type="ARBA" id="ARBA00023043"/>
    </source>
</evidence>
<evidence type="ECO:0000313" key="4">
    <source>
        <dbReference type="EMBL" id="PFX17410.1"/>
    </source>
</evidence>
<feature type="repeat" description="ANK" evidence="3">
    <location>
        <begin position="42"/>
        <end position="77"/>
    </location>
</feature>
<comment type="caution">
    <text evidence="4">The sequence shown here is derived from an EMBL/GenBank/DDBJ whole genome shotgun (WGS) entry which is preliminary data.</text>
</comment>
<organism evidence="4 5">
    <name type="scientific">Stylophora pistillata</name>
    <name type="common">Smooth cauliflower coral</name>
    <dbReference type="NCBI Taxonomy" id="50429"/>
    <lineage>
        <taxon>Eukaryota</taxon>
        <taxon>Metazoa</taxon>
        <taxon>Cnidaria</taxon>
        <taxon>Anthozoa</taxon>
        <taxon>Hexacorallia</taxon>
        <taxon>Scleractinia</taxon>
        <taxon>Astrocoeniina</taxon>
        <taxon>Pocilloporidae</taxon>
        <taxon>Stylophora</taxon>
    </lineage>
</organism>
<dbReference type="InterPro" id="IPR002110">
    <property type="entry name" value="Ankyrin_rpt"/>
</dbReference>
<keyword evidence="2 3" id="KW-0040">ANK repeat</keyword>
<dbReference type="PRINTS" id="PR01415">
    <property type="entry name" value="ANKYRIN"/>
</dbReference>
<dbReference type="InterPro" id="IPR036770">
    <property type="entry name" value="Ankyrin_rpt-contain_sf"/>
</dbReference>
<feature type="repeat" description="ANK" evidence="3">
    <location>
        <begin position="277"/>
        <end position="309"/>
    </location>
</feature>
<feature type="repeat" description="ANK" evidence="3">
    <location>
        <begin position="163"/>
        <end position="187"/>
    </location>
</feature>
<evidence type="ECO:0000256" key="1">
    <source>
        <dbReference type="ARBA" id="ARBA00022737"/>
    </source>
</evidence>
<protein>
    <submittedName>
        <fullName evidence="4">Serine/threonine-protein phosphatase 6 regulatory ankyrin repeat subunit A</fullName>
    </submittedName>
</protein>
<dbReference type="Gene3D" id="1.25.40.20">
    <property type="entry name" value="Ankyrin repeat-containing domain"/>
    <property type="match status" value="3"/>
</dbReference>
<feature type="repeat" description="ANK" evidence="3">
    <location>
        <begin position="119"/>
        <end position="151"/>
    </location>
</feature>
<proteinExistence type="predicted"/>
<dbReference type="STRING" id="50429.A0A2B4RLP3"/>
<keyword evidence="5" id="KW-1185">Reference proteome</keyword>
<dbReference type="PROSITE" id="PS50088">
    <property type="entry name" value="ANK_REPEAT"/>
    <property type="match status" value="6"/>
</dbReference>
<dbReference type="EMBL" id="LSMT01000474">
    <property type="protein sequence ID" value="PFX17410.1"/>
    <property type="molecule type" value="Genomic_DNA"/>
</dbReference>
<evidence type="ECO:0000313" key="5">
    <source>
        <dbReference type="Proteomes" id="UP000225706"/>
    </source>
</evidence>
<dbReference type="Pfam" id="PF12796">
    <property type="entry name" value="Ank_2"/>
    <property type="match status" value="3"/>
</dbReference>
<dbReference type="OrthoDB" id="20872at2759"/>
<dbReference type="SUPFAM" id="SSF48403">
    <property type="entry name" value="Ankyrin repeat"/>
    <property type="match status" value="1"/>
</dbReference>
<sequence length="466" mass="50117">MTRTGMVLQPSITLPALFSYNSYEAVKALIEYGADPSMKDSDGATPLHFAARHGCVDSSKVLLAFLEFGNPLLYIDAPDFEGNTALHLARQKGHRQTAELLMSQGADVLDGLETNGKLSGHSPLHLAAACGHIDIVKLLISHGASVDGRDGWQRTPLQRREKAAEFDRVDTINFLLENGADVDAKDNENCTAFVLAVKRSRTRTAEQLLDSGADFKSRDASLRKTTVLLLHLGANPSIRDSNRWTALHHCASGGCPRTTQALLSYQSVGAIDADDQNSDTALHVAANYGHVNVLELMLSRGADITARNNPRTGRSMGVKAGVDIQANGEGVGQALKFSYLYKRMAQNPPLFYSIMVILLLINGHTQGRPAAPQLPFGSLSPTAQPQGCDIYGDRVYLPGEVISGDPNGCFAVICTEHGIQIWDGDCQSSTANPKPPSSAPATFEVELTTERPPPTFPEFPFAGVQG</sequence>
<dbReference type="SMART" id="SM00248">
    <property type="entry name" value="ANK"/>
    <property type="match status" value="7"/>
</dbReference>
<accession>A0A2B4RLP3</accession>
<name>A0A2B4RLP3_STYPI</name>
<dbReference type="AlphaFoldDB" id="A0A2B4RLP3"/>
<dbReference type="PANTHER" id="PTHR24171:SF9">
    <property type="entry name" value="ANKYRIN REPEAT DOMAIN-CONTAINING PROTEIN 39"/>
    <property type="match status" value="1"/>
</dbReference>
<dbReference type="PROSITE" id="PS50297">
    <property type="entry name" value="ANK_REP_REGION"/>
    <property type="match status" value="4"/>
</dbReference>
<keyword evidence="1" id="KW-0677">Repeat</keyword>
<dbReference type="PANTHER" id="PTHR24171">
    <property type="entry name" value="ANKYRIN REPEAT DOMAIN-CONTAINING PROTEIN 39-RELATED"/>
    <property type="match status" value="1"/>
</dbReference>
<dbReference type="Proteomes" id="UP000225706">
    <property type="component" value="Unassembled WGS sequence"/>
</dbReference>
<gene>
    <name evidence="4" type="primary">Ankrd28</name>
    <name evidence="4" type="ORF">AWC38_SpisGene18257</name>
</gene>
<feature type="repeat" description="ANK" evidence="3">
    <location>
        <begin position="81"/>
        <end position="108"/>
    </location>
</feature>
<feature type="repeat" description="ANK" evidence="3">
    <location>
        <begin position="188"/>
        <end position="220"/>
    </location>
</feature>
<evidence type="ECO:0000256" key="3">
    <source>
        <dbReference type="PROSITE-ProRule" id="PRU00023"/>
    </source>
</evidence>
<reference evidence="5" key="1">
    <citation type="journal article" date="2017" name="bioRxiv">
        <title>Comparative analysis of the genomes of Stylophora pistillata and Acropora digitifera provides evidence for extensive differences between species of corals.</title>
        <authorList>
            <person name="Voolstra C.R."/>
            <person name="Li Y."/>
            <person name="Liew Y.J."/>
            <person name="Baumgarten S."/>
            <person name="Zoccola D."/>
            <person name="Flot J.-F."/>
            <person name="Tambutte S."/>
            <person name="Allemand D."/>
            <person name="Aranda M."/>
        </authorList>
    </citation>
    <scope>NUCLEOTIDE SEQUENCE [LARGE SCALE GENOMIC DNA]</scope>
</reference>